<gene>
    <name evidence="2" type="ORF">METZ01_LOCUS65851</name>
</gene>
<sequence>MKNRRFLHFSVIILLTAGLIFNGCAKKEDSSSDTSSTDTTTTTGGGGTGTTLSPSLSALKGAVKTFDSSSSSRSAAASTSSIGVNQGVKSVVSLYLIIDTDYKYAVAKVKSADNGSYSVTAADVKDFLETPPTSGLDTDYGYVLADAAGGITSTSTDAEIITAFQSLGPLTVRALYVKDGKARSITGMADPTSSDEVRVDPIVSKVASLIIGQLVETIKTTINSISSLSDTLKKALLSSVISAVKDAVVSTLESVKDTTVFELPEGTDAATVADPESLLEVEIDSAALAALTTEIESTEVTVTIDTTSIAVTDSGKLADTLTDEEKGELSKTADETSTSASTAVASEDATAGKKIKIKGLRKFFLALGFPVILDQQSDNTTVVAVPLKVPPDVDEADLPGKATFGQRGIRHFLVKGGTTSTAPSGDWSGASELSDNVTSLATALSSYMMDDNANIVDDRTLDSENKSLLSRLRTFHRLNKKIQEGLPLVSKELVKWMADNDNATVPLKDVATQIANLTQWRQERIVFSDNGVPVFTGKMLKPKTGTTVKATELITALTTQMGTTAKATAKALTDQNTSFWAPFAGPALADEIMRQSSSFKEVKDDDTAFAAQLAKVVPLTKSDYLKFLKGGTYNNFGGTTTTVPPSPGYLDARASVARGLVMALPDDAYSTNSTTKTLNGETNLSGKASVFLVNYMLNIMYPVDRAEGMLRTSDSGRLMPQIENFKELHFTSNPSVSEIAGAIMGVTAPTDNDTHAFADGKMRAGSLMDLSSLMLAEFREFNADAMGLSAASTANIECSVKFYDGTDRFGTNNLSATILKVDSSTGEFESSTFTASTSDSGATREYTADSITKDQEYVLRFKMSNYTNDLPEIFFYVDGFEASMNVCGPDGYVIGPDMEDKPVPGMGIMAGTSTSDAEGIDFSNFTEPGKITLLFPSDETAGNGTRDLMLTKSGSTFTVATGENMTLDLLDKNGIHSLMGQTLTSYISGFSAEIVTICSSGCSITPGTYGGLDDKLAILKVSDSEYWLLEFRFLDTTMGFMDLGFAKINAQGRAEFPDAGFEQGPVDMAKANMIHHTYLMFGEGYKLSDNSMQFPFDMEGNVNSSMGSDFRYSGKYFKQKISNMSDMDSNNFWQDASSIPVRIDGTHKDSNGDVDIRFRRLTYKKSTRTYELDNSSSTSVKDLEHNDLLAVFPECTETLASNDDCSPPTHLIRVVRFDTTSLQANMGIELEIAKIEESPADERNNVVKFLSSTVSASDKYPALSKNSKTVGYVYDGDYDGVPYIMDPNDDDPNQPGSGGGPSGGTAGDAGMMEGTFGGQGVSLMLRNKYGYATSGSTKLDGDDWDNESPSRSVMIVLDGFWPDEIKSFKVGNEDLSMSGMQIFTCSKATFDAYGGFSEAATCTADNSTAKGVTISKKMVTEGKMVFSLGLGASLFKSGKALDITSNAKKSKFKYKLKFREPTDYAGNPFMCGSTACPAMPPMEGEAKIRFPKADDTNKDYGVGPFEGVKVDDGASNDEVNVRDVSKLDSQQDITISASKVSNATDYLLHVYCAGTETSTMYEPPFEWELRLSNAASAPSWSIPRNTIWGGRSCDFRLIAFGEDTVGNPIGSTIYKFTDTLKGGGGGMGGPMMDTNVMINSSN</sequence>
<feature type="non-terminal residue" evidence="2">
    <location>
        <position position="1642"/>
    </location>
</feature>
<reference evidence="2" key="1">
    <citation type="submission" date="2018-05" db="EMBL/GenBank/DDBJ databases">
        <authorList>
            <person name="Lanie J.A."/>
            <person name="Ng W.-L."/>
            <person name="Kazmierczak K.M."/>
            <person name="Andrzejewski T.M."/>
            <person name="Davidsen T.M."/>
            <person name="Wayne K.J."/>
            <person name="Tettelin H."/>
            <person name="Glass J.I."/>
            <person name="Rusch D."/>
            <person name="Podicherti R."/>
            <person name="Tsui H.-C.T."/>
            <person name="Winkler M.E."/>
        </authorList>
    </citation>
    <scope>NUCLEOTIDE SEQUENCE</scope>
</reference>
<protein>
    <submittedName>
        <fullName evidence="2">Uncharacterized protein</fullName>
    </submittedName>
</protein>
<proteinExistence type="predicted"/>
<feature type="compositionally biased region" description="Low complexity" evidence="1">
    <location>
        <begin position="32"/>
        <end position="42"/>
    </location>
</feature>
<evidence type="ECO:0000313" key="2">
    <source>
        <dbReference type="EMBL" id="SVA12997.1"/>
    </source>
</evidence>
<organism evidence="2">
    <name type="scientific">marine metagenome</name>
    <dbReference type="NCBI Taxonomy" id="408172"/>
    <lineage>
        <taxon>unclassified sequences</taxon>
        <taxon>metagenomes</taxon>
        <taxon>ecological metagenomes</taxon>
    </lineage>
</organism>
<feature type="compositionally biased region" description="Basic and acidic residues" evidence="1">
    <location>
        <begin position="324"/>
        <end position="334"/>
    </location>
</feature>
<feature type="region of interest" description="Disordered" evidence="1">
    <location>
        <begin position="27"/>
        <end position="54"/>
    </location>
</feature>
<name>A0A381TE32_9ZZZZ</name>
<feature type="compositionally biased region" description="Gly residues" evidence="1">
    <location>
        <begin position="1296"/>
        <end position="1307"/>
    </location>
</feature>
<dbReference type="EMBL" id="UINC01004257">
    <property type="protein sequence ID" value="SVA12997.1"/>
    <property type="molecule type" value="Genomic_DNA"/>
</dbReference>
<feature type="region of interest" description="Disordered" evidence="1">
    <location>
        <begin position="324"/>
        <end position="345"/>
    </location>
</feature>
<accession>A0A381TE32</accession>
<evidence type="ECO:0000256" key="1">
    <source>
        <dbReference type="SAM" id="MobiDB-lite"/>
    </source>
</evidence>
<feature type="region of interest" description="Disordered" evidence="1">
    <location>
        <begin position="1283"/>
        <end position="1312"/>
    </location>
</feature>
<feature type="compositionally biased region" description="Low complexity" evidence="1">
    <location>
        <begin position="335"/>
        <end position="345"/>
    </location>
</feature>